<reference evidence="2" key="2">
    <citation type="submission" date="2023-05" db="EMBL/GenBank/DDBJ databases">
        <authorList>
            <consortium name="Lawrence Berkeley National Laboratory"/>
            <person name="Steindorff A."/>
            <person name="Hensen N."/>
            <person name="Bonometti L."/>
            <person name="Westerberg I."/>
            <person name="Brannstrom I.O."/>
            <person name="Guillou S."/>
            <person name="Cros-Aarteil S."/>
            <person name="Calhoun S."/>
            <person name="Haridas S."/>
            <person name="Kuo A."/>
            <person name="Mondo S."/>
            <person name="Pangilinan J."/>
            <person name="Riley R."/>
            <person name="Labutti K."/>
            <person name="Andreopoulos B."/>
            <person name="Lipzen A."/>
            <person name="Chen C."/>
            <person name="Yanf M."/>
            <person name="Daum C."/>
            <person name="Ng V."/>
            <person name="Clum A."/>
            <person name="Ohm R."/>
            <person name="Martin F."/>
            <person name="Silar P."/>
            <person name="Natvig D."/>
            <person name="Lalanne C."/>
            <person name="Gautier V."/>
            <person name="Ament-Velasquez S.L."/>
            <person name="Kruys A."/>
            <person name="Hutchinson M.I."/>
            <person name="Powell A.J."/>
            <person name="Barry K."/>
            <person name="Miller A.N."/>
            <person name="Grigoriev I.V."/>
            <person name="Debuchy R."/>
            <person name="Gladieux P."/>
            <person name="Thoren M.H."/>
            <person name="Johannesson H."/>
        </authorList>
    </citation>
    <scope>NUCLEOTIDE SEQUENCE</scope>
    <source>
        <strain evidence="2">CBS 990.96</strain>
    </source>
</reference>
<dbReference type="EMBL" id="MU865355">
    <property type="protein sequence ID" value="KAK4226033.1"/>
    <property type="molecule type" value="Genomic_DNA"/>
</dbReference>
<keyword evidence="1" id="KW-1133">Transmembrane helix</keyword>
<reference evidence="2" key="1">
    <citation type="journal article" date="2023" name="Mol. Phylogenet. Evol.">
        <title>Genome-scale phylogeny and comparative genomics of the fungal order Sordariales.</title>
        <authorList>
            <person name="Hensen N."/>
            <person name="Bonometti L."/>
            <person name="Westerberg I."/>
            <person name="Brannstrom I.O."/>
            <person name="Guillou S."/>
            <person name="Cros-Aarteil S."/>
            <person name="Calhoun S."/>
            <person name="Haridas S."/>
            <person name="Kuo A."/>
            <person name="Mondo S."/>
            <person name="Pangilinan J."/>
            <person name="Riley R."/>
            <person name="LaButti K."/>
            <person name="Andreopoulos B."/>
            <person name="Lipzen A."/>
            <person name="Chen C."/>
            <person name="Yan M."/>
            <person name="Daum C."/>
            <person name="Ng V."/>
            <person name="Clum A."/>
            <person name="Steindorff A."/>
            <person name="Ohm R.A."/>
            <person name="Martin F."/>
            <person name="Silar P."/>
            <person name="Natvig D.O."/>
            <person name="Lalanne C."/>
            <person name="Gautier V."/>
            <person name="Ament-Velasquez S.L."/>
            <person name="Kruys A."/>
            <person name="Hutchinson M.I."/>
            <person name="Powell A.J."/>
            <person name="Barry K."/>
            <person name="Miller A.N."/>
            <person name="Grigoriev I.V."/>
            <person name="Debuchy R."/>
            <person name="Gladieux P."/>
            <person name="Hiltunen Thoren M."/>
            <person name="Johannesson H."/>
        </authorList>
    </citation>
    <scope>NUCLEOTIDE SEQUENCE</scope>
    <source>
        <strain evidence="2">CBS 990.96</strain>
    </source>
</reference>
<evidence type="ECO:0000313" key="3">
    <source>
        <dbReference type="Proteomes" id="UP001301958"/>
    </source>
</evidence>
<keyword evidence="3" id="KW-1185">Reference proteome</keyword>
<proteinExistence type="predicted"/>
<dbReference type="AlphaFoldDB" id="A0AAN7BMF5"/>
<keyword evidence="1" id="KW-0812">Transmembrane</keyword>
<evidence type="ECO:0000313" key="2">
    <source>
        <dbReference type="EMBL" id="KAK4226033.1"/>
    </source>
</evidence>
<name>A0AAN7BMF5_9PEZI</name>
<gene>
    <name evidence="2" type="ORF">QBC38DRAFT_481614</name>
</gene>
<protein>
    <submittedName>
        <fullName evidence="2">Uncharacterized protein</fullName>
    </submittedName>
</protein>
<feature type="transmembrane region" description="Helical" evidence="1">
    <location>
        <begin position="51"/>
        <end position="68"/>
    </location>
</feature>
<sequence>MRYMKDENEKRKNTYKRFFFIIIILFTRGIWEGRHTQDMIFMGRLYTPVGLFTKNMIFFNFFCFFGWLA</sequence>
<accession>A0AAN7BMF5</accession>
<dbReference type="Proteomes" id="UP001301958">
    <property type="component" value="Unassembled WGS sequence"/>
</dbReference>
<evidence type="ECO:0000256" key="1">
    <source>
        <dbReference type="SAM" id="Phobius"/>
    </source>
</evidence>
<comment type="caution">
    <text evidence="2">The sequence shown here is derived from an EMBL/GenBank/DDBJ whole genome shotgun (WGS) entry which is preliminary data.</text>
</comment>
<organism evidence="2 3">
    <name type="scientific">Podospora fimiseda</name>
    <dbReference type="NCBI Taxonomy" id="252190"/>
    <lineage>
        <taxon>Eukaryota</taxon>
        <taxon>Fungi</taxon>
        <taxon>Dikarya</taxon>
        <taxon>Ascomycota</taxon>
        <taxon>Pezizomycotina</taxon>
        <taxon>Sordariomycetes</taxon>
        <taxon>Sordariomycetidae</taxon>
        <taxon>Sordariales</taxon>
        <taxon>Podosporaceae</taxon>
        <taxon>Podospora</taxon>
    </lineage>
</organism>
<feature type="transmembrane region" description="Helical" evidence="1">
    <location>
        <begin position="14"/>
        <end position="31"/>
    </location>
</feature>
<keyword evidence="1" id="KW-0472">Membrane</keyword>